<sequence>MVKKFHVTYLPKSRANTLLSKRKLLKIKMKETDNPLKNAGEDMTKEEKLNYKLLPFPESFSHIVNIIDALPEKEKTVEHVESKLLLENNTRELGSDDNNLPTSFQFTQSKSSKFTTKIPTKPI</sequence>
<evidence type="ECO:0000313" key="2">
    <source>
        <dbReference type="Proteomes" id="UP001159363"/>
    </source>
</evidence>
<dbReference type="EMBL" id="JARBHB010000005">
    <property type="protein sequence ID" value="KAJ8884190.1"/>
    <property type="molecule type" value="Genomic_DNA"/>
</dbReference>
<reference evidence="1 2" key="1">
    <citation type="submission" date="2023-02" db="EMBL/GenBank/DDBJ databases">
        <title>LHISI_Scaffold_Assembly.</title>
        <authorList>
            <person name="Stuart O.P."/>
            <person name="Cleave R."/>
            <person name="Magrath M.J.L."/>
            <person name="Mikheyev A.S."/>
        </authorList>
    </citation>
    <scope>NUCLEOTIDE SEQUENCE [LARGE SCALE GENOMIC DNA]</scope>
    <source>
        <strain evidence="1">Daus_M_001</strain>
        <tissue evidence="1">Leg muscle</tissue>
    </source>
</reference>
<comment type="caution">
    <text evidence="1">The sequence shown here is derived from an EMBL/GenBank/DDBJ whole genome shotgun (WGS) entry which is preliminary data.</text>
</comment>
<protein>
    <submittedName>
        <fullName evidence="1">Uncharacterized protein</fullName>
    </submittedName>
</protein>
<gene>
    <name evidence="1" type="ORF">PR048_016047</name>
</gene>
<evidence type="ECO:0000313" key="1">
    <source>
        <dbReference type="EMBL" id="KAJ8884190.1"/>
    </source>
</evidence>
<proteinExistence type="predicted"/>
<keyword evidence="2" id="KW-1185">Reference proteome</keyword>
<accession>A0ABQ9HIM5</accession>
<dbReference type="Proteomes" id="UP001159363">
    <property type="component" value="Chromosome 4"/>
</dbReference>
<name>A0ABQ9HIM5_9NEOP</name>
<organism evidence="1 2">
    <name type="scientific">Dryococelus australis</name>
    <dbReference type="NCBI Taxonomy" id="614101"/>
    <lineage>
        <taxon>Eukaryota</taxon>
        <taxon>Metazoa</taxon>
        <taxon>Ecdysozoa</taxon>
        <taxon>Arthropoda</taxon>
        <taxon>Hexapoda</taxon>
        <taxon>Insecta</taxon>
        <taxon>Pterygota</taxon>
        <taxon>Neoptera</taxon>
        <taxon>Polyneoptera</taxon>
        <taxon>Phasmatodea</taxon>
        <taxon>Verophasmatodea</taxon>
        <taxon>Anareolatae</taxon>
        <taxon>Phasmatidae</taxon>
        <taxon>Eurycanthinae</taxon>
        <taxon>Dryococelus</taxon>
    </lineage>
</organism>